<evidence type="ECO:0000256" key="3">
    <source>
        <dbReference type="ARBA" id="ARBA00023082"/>
    </source>
</evidence>
<dbReference type="RefSeq" id="WP_222579565.1">
    <property type="nucleotide sequence ID" value="NZ_JAHVHU010000007.1"/>
</dbReference>
<proteinExistence type="inferred from homology"/>
<evidence type="ECO:0000313" key="8">
    <source>
        <dbReference type="EMBL" id="MBY5958029.1"/>
    </source>
</evidence>
<organism evidence="8 9">
    <name type="scientific">Membranihabitans marinus</name>
    <dbReference type="NCBI Taxonomy" id="1227546"/>
    <lineage>
        <taxon>Bacteria</taxon>
        <taxon>Pseudomonadati</taxon>
        <taxon>Bacteroidota</taxon>
        <taxon>Saprospiria</taxon>
        <taxon>Saprospirales</taxon>
        <taxon>Saprospiraceae</taxon>
        <taxon>Membranihabitans</taxon>
    </lineage>
</organism>
<dbReference type="InterPro" id="IPR013325">
    <property type="entry name" value="RNA_pol_sigma_r2"/>
</dbReference>
<dbReference type="PANTHER" id="PTHR43133:SF8">
    <property type="entry name" value="RNA POLYMERASE SIGMA FACTOR HI_1459-RELATED"/>
    <property type="match status" value="1"/>
</dbReference>
<dbReference type="Gene3D" id="1.10.10.10">
    <property type="entry name" value="Winged helix-like DNA-binding domain superfamily/Winged helix DNA-binding domain"/>
    <property type="match status" value="1"/>
</dbReference>
<feature type="domain" description="RNA polymerase sigma-70 region 2" evidence="6">
    <location>
        <begin position="10"/>
        <end position="75"/>
    </location>
</feature>
<evidence type="ECO:0000256" key="5">
    <source>
        <dbReference type="ARBA" id="ARBA00023163"/>
    </source>
</evidence>
<dbReference type="InterPro" id="IPR013324">
    <property type="entry name" value="RNA_pol_sigma_r3/r4-like"/>
</dbReference>
<dbReference type="Pfam" id="PF08281">
    <property type="entry name" value="Sigma70_r4_2"/>
    <property type="match status" value="1"/>
</dbReference>
<keyword evidence="3" id="KW-0731">Sigma factor</keyword>
<dbReference type="Proteomes" id="UP000753961">
    <property type="component" value="Unassembled WGS sequence"/>
</dbReference>
<keyword evidence="2" id="KW-0805">Transcription regulation</keyword>
<dbReference type="InterPro" id="IPR007627">
    <property type="entry name" value="RNA_pol_sigma70_r2"/>
</dbReference>
<dbReference type="InterPro" id="IPR036388">
    <property type="entry name" value="WH-like_DNA-bd_sf"/>
</dbReference>
<name>A0A953HLB3_9BACT</name>
<gene>
    <name evidence="8" type="ORF">KUV50_07805</name>
</gene>
<evidence type="ECO:0000256" key="4">
    <source>
        <dbReference type="ARBA" id="ARBA00023125"/>
    </source>
</evidence>
<evidence type="ECO:0000256" key="2">
    <source>
        <dbReference type="ARBA" id="ARBA00023015"/>
    </source>
</evidence>
<keyword evidence="9" id="KW-1185">Reference proteome</keyword>
<dbReference type="InterPro" id="IPR014284">
    <property type="entry name" value="RNA_pol_sigma-70_dom"/>
</dbReference>
<dbReference type="InterPro" id="IPR013249">
    <property type="entry name" value="RNA_pol_sigma70_r4_t2"/>
</dbReference>
<sequence length="161" mass="19408">MTPTEYNECVDDHADQLFRYCTGLTRNRTDADDLVQTAFAKLWENRKDLEKKVAKSWLYRTAYRSMVDEYRKTKRNQEYRNRQEEQATEFQSSIEDKDLIRKALDVLTDEQKNLILLRDYEGYSYKELCDITEMSMSNVKTTLFRSRKKLKEKLLELDFKI</sequence>
<dbReference type="Pfam" id="PF04542">
    <property type="entry name" value="Sigma70_r2"/>
    <property type="match status" value="1"/>
</dbReference>
<evidence type="ECO:0000313" key="9">
    <source>
        <dbReference type="Proteomes" id="UP000753961"/>
    </source>
</evidence>
<dbReference type="GO" id="GO:0006352">
    <property type="term" value="P:DNA-templated transcription initiation"/>
    <property type="evidence" value="ECO:0007669"/>
    <property type="project" value="InterPro"/>
</dbReference>
<comment type="similarity">
    <text evidence="1">Belongs to the sigma-70 factor family. ECF subfamily.</text>
</comment>
<dbReference type="EMBL" id="JAHVHU010000007">
    <property type="protein sequence ID" value="MBY5958029.1"/>
    <property type="molecule type" value="Genomic_DNA"/>
</dbReference>
<comment type="caution">
    <text evidence="8">The sequence shown here is derived from an EMBL/GenBank/DDBJ whole genome shotgun (WGS) entry which is preliminary data.</text>
</comment>
<dbReference type="GO" id="GO:0016987">
    <property type="term" value="F:sigma factor activity"/>
    <property type="evidence" value="ECO:0007669"/>
    <property type="project" value="UniProtKB-KW"/>
</dbReference>
<dbReference type="SUPFAM" id="SSF88946">
    <property type="entry name" value="Sigma2 domain of RNA polymerase sigma factors"/>
    <property type="match status" value="1"/>
</dbReference>
<dbReference type="SUPFAM" id="SSF88659">
    <property type="entry name" value="Sigma3 and sigma4 domains of RNA polymerase sigma factors"/>
    <property type="match status" value="1"/>
</dbReference>
<dbReference type="GO" id="GO:0003677">
    <property type="term" value="F:DNA binding"/>
    <property type="evidence" value="ECO:0007669"/>
    <property type="project" value="UniProtKB-KW"/>
</dbReference>
<feature type="domain" description="RNA polymerase sigma factor 70 region 4 type 2" evidence="7">
    <location>
        <begin position="98"/>
        <end position="150"/>
    </location>
</feature>
<dbReference type="InterPro" id="IPR039425">
    <property type="entry name" value="RNA_pol_sigma-70-like"/>
</dbReference>
<evidence type="ECO:0000259" key="6">
    <source>
        <dbReference type="Pfam" id="PF04542"/>
    </source>
</evidence>
<reference evidence="8" key="1">
    <citation type="submission" date="2021-06" db="EMBL/GenBank/DDBJ databases">
        <title>44 bacteria genomes isolated from Dapeng, Shenzhen.</title>
        <authorList>
            <person name="Zheng W."/>
            <person name="Yu S."/>
            <person name="Huang Y."/>
        </authorList>
    </citation>
    <scope>NUCLEOTIDE SEQUENCE</scope>
    <source>
        <strain evidence="8">DP5N28-2</strain>
    </source>
</reference>
<keyword evidence="4" id="KW-0238">DNA-binding</keyword>
<dbReference type="CDD" id="cd06171">
    <property type="entry name" value="Sigma70_r4"/>
    <property type="match status" value="1"/>
</dbReference>
<dbReference type="NCBIfam" id="TIGR02937">
    <property type="entry name" value="sigma70-ECF"/>
    <property type="match status" value="1"/>
</dbReference>
<evidence type="ECO:0000259" key="7">
    <source>
        <dbReference type="Pfam" id="PF08281"/>
    </source>
</evidence>
<keyword evidence="5" id="KW-0804">Transcription</keyword>
<protein>
    <submittedName>
        <fullName evidence="8">RNA polymerase sigma factor</fullName>
    </submittedName>
</protein>
<accession>A0A953HLB3</accession>
<dbReference type="Gene3D" id="1.10.1740.10">
    <property type="match status" value="1"/>
</dbReference>
<dbReference type="AlphaFoldDB" id="A0A953HLB3"/>
<dbReference type="PANTHER" id="PTHR43133">
    <property type="entry name" value="RNA POLYMERASE ECF-TYPE SIGMA FACTO"/>
    <property type="match status" value="1"/>
</dbReference>
<evidence type="ECO:0000256" key="1">
    <source>
        <dbReference type="ARBA" id="ARBA00010641"/>
    </source>
</evidence>